<keyword evidence="2" id="KW-0596">Phosphopantetheine</keyword>
<dbReference type="Pfam" id="PF00501">
    <property type="entry name" value="AMP-binding"/>
    <property type="match status" value="1"/>
</dbReference>
<dbReference type="InterPro" id="IPR001227">
    <property type="entry name" value="Ac_transferase_dom_sf"/>
</dbReference>
<dbReference type="SUPFAM" id="SSF56801">
    <property type="entry name" value="Acetyl-CoA synthetase-like"/>
    <property type="match status" value="1"/>
</dbReference>
<dbReference type="GO" id="GO:0004312">
    <property type="term" value="F:fatty acid synthase activity"/>
    <property type="evidence" value="ECO:0007669"/>
    <property type="project" value="TreeGrafter"/>
</dbReference>
<dbReference type="Gene3D" id="3.40.50.150">
    <property type="entry name" value="Vaccinia Virus protein VP39"/>
    <property type="match status" value="1"/>
</dbReference>
<feature type="domain" description="Ketosynthase family 3 (KS3)" evidence="10">
    <location>
        <begin position="44"/>
        <end position="470"/>
    </location>
</feature>
<dbReference type="FunFam" id="1.10.1200.10:FF:000005">
    <property type="entry name" value="Nonribosomal peptide synthetase 1"/>
    <property type="match status" value="1"/>
</dbReference>
<dbReference type="SMART" id="SM00827">
    <property type="entry name" value="PKS_AT"/>
    <property type="match status" value="1"/>
</dbReference>
<proteinExistence type="predicted"/>
<dbReference type="Gene3D" id="1.10.1200.10">
    <property type="entry name" value="ACP-like"/>
    <property type="match status" value="2"/>
</dbReference>
<dbReference type="InterPro" id="IPR020841">
    <property type="entry name" value="PKS_Beta-ketoAc_synthase_dom"/>
</dbReference>
<evidence type="ECO:0000256" key="4">
    <source>
        <dbReference type="ARBA" id="ARBA00022679"/>
    </source>
</evidence>
<dbReference type="Pfam" id="PF16197">
    <property type="entry name" value="KAsynt_C_assoc"/>
    <property type="match status" value="1"/>
</dbReference>
<dbReference type="CDD" id="cd02440">
    <property type="entry name" value="AdoMet_MTases"/>
    <property type="match status" value="1"/>
</dbReference>
<dbReference type="InterPro" id="IPR014043">
    <property type="entry name" value="Acyl_transferase_dom"/>
</dbReference>
<dbReference type="PANTHER" id="PTHR43775">
    <property type="entry name" value="FATTY ACID SYNTHASE"/>
    <property type="match status" value="1"/>
</dbReference>
<dbReference type="Gene3D" id="3.30.300.30">
    <property type="match status" value="1"/>
</dbReference>
<dbReference type="InterPro" id="IPR015083">
    <property type="entry name" value="NorB/c/GfsB-D-like_docking"/>
</dbReference>
<evidence type="ECO:0000256" key="3">
    <source>
        <dbReference type="ARBA" id="ARBA00022553"/>
    </source>
</evidence>
<dbReference type="InterPro" id="IPR032821">
    <property type="entry name" value="PKS_assoc"/>
</dbReference>
<dbReference type="SUPFAM" id="SSF52151">
    <property type="entry name" value="FabD/lysophospholipase-like"/>
    <property type="match status" value="1"/>
</dbReference>
<dbReference type="Gene3D" id="3.40.47.10">
    <property type="match status" value="1"/>
</dbReference>
<dbReference type="SMART" id="SM00823">
    <property type="entry name" value="PKS_PP"/>
    <property type="match status" value="2"/>
</dbReference>
<dbReference type="InterPro" id="IPR014031">
    <property type="entry name" value="Ketoacyl_synth_C"/>
</dbReference>
<dbReference type="GO" id="GO:0016874">
    <property type="term" value="F:ligase activity"/>
    <property type="evidence" value="ECO:0007669"/>
    <property type="project" value="UniProtKB-KW"/>
</dbReference>
<keyword evidence="7" id="KW-0511">Multifunctional enzyme</keyword>
<dbReference type="SMART" id="SM00825">
    <property type="entry name" value="PKS_KS"/>
    <property type="match status" value="1"/>
</dbReference>
<keyword evidence="3" id="KW-0597">Phosphoprotein</keyword>
<accession>A0A7K0BV42</accession>
<keyword evidence="5" id="KW-0677">Repeat</keyword>
<evidence type="ECO:0000256" key="2">
    <source>
        <dbReference type="ARBA" id="ARBA00022450"/>
    </source>
</evidence>
<organism evidence="11 12">
    <name type="scientific">Actinomadura macrotermitis</name>
    <dbReference type="NCBI Taxonomy" id="2585200"/>
    <lineage>
        <taxon>Bacteria</taxon>
        <taxon>Bacillati</taxon>
        <taxon>Actinomycetota</taxon>
        <taxon>Actinomycetes</taxon>
        <taxon>Streptosporangiales</taxon>
        <taxon>Thermomonosporaceae</taxon>
        <taxon>Actinomadura</taxon>
    </lineage>
</organism>
<dbReference type="Pfam" id="PF00698">
    <property type="entry name" value="Acyl_transf_1"/>
    <property type="match status" value="1"/>
</dbReference>
<dbReference type="InterPro" id="IPR016036">
    <property type="entry name" value="Malonyl_transacylase_ACP-bd"/>
</dbReference>
<dbReference type="InterPro" id="IPR006162">
    <property type="entry name" value="Ppantetheine_attach_site"/>
</dbReference>
<dbReference type="Pfam" id="PF08990">
    <property type="entry name" value="Docking"/>
    <property type="match status" value="1"/>
</dbReference>
<dbReference type="InterPro" id="IPR014030">
    <property type="entry name" value="Ketoacyl_synth_N"/>
</dbReference>
<keyword evidence="4" id="KW-0808">Transferase</keyword>
<dbReference type="Pfam" id="PF02801">
    <property type="entry name" value="Ketoacyl-synt_C"/>
    <property type="match status" value="1"/>
</dbReference>
<dbReference type="SMART" id="SM01294">
    <property type="entry name" value="PKS_PP_betabranch"/>
    <property type="match status" value="1"/>
</dbReference>
<dbReference type="Pfam" id="PF00668">
    <property type="entry name" value="Condensation"/>
    <property type="match status" value="2"/>
</dbReference>
<dbReference type="GO" id="GO:0009403">
    <property type="term" value="P:toxin biosynthetic process"/>
    <property type="evidence" value="ECO:0007669"/>
    <property type="project" value="UniProtKB-ARBA"/>
</dbReference>
<dbReference type="SUPFAM" id="SSF53901">
    <property type="entry name" value="Thiolase-like"/>
    <property type="match status" value="1"/>
</dbReference>
<dbReference type="Gene3D" id="3.40.366.10">
    <property type="entry name" value="Malonyl-Coenzyme A Acyl Carrier Protein, domain 2"/>
    <property type="match status" value="1"/>
</dbReference>
<dbReference type="InterPro" id="IPR000873">
    <property type="entry name" value="AMP-dep_synth/lig_dom"/>
</dbReference>
<dbReference type="SUPFAM" id="SSF52777">
    <property type="entry name" value="CoA-dependent acyltransferases"/>
    <property type="match status" value="4"/>
</dbReference>
<protein>
    <submittedName>
        <fullName evidence="11">D-alanine--poly(Phosphoribitol) ligase subunit 1</fullName>
        <ecNumber evidence="11">6.1.1.13</ecNumber>
    </submittedName>
</protein>
<dbReference type="InterPro" id="IPR013217">
    <property type="entry name" value="Methyltransf_12"/>
</dbReference>
<dbReference type="EMBL" id="WEGH01000002">
    <property type="protein sequence ID" value="MQY05075.1"/>
    <property type="molecule type" value="Genomic_DNA"/>
</dbReference>
<dbReference type="GO" id="GO:0031177">
    <property type="term" value="F:phosphopantetheine binding"/>
    <property type="evidence" value="ECO:0007669"/>
    <property type="project" value="InterPro"/>
</dbReference>
<dbReference type="Pfam" id="PF08242">
    <property type="entry name" value="Methyltransf_12"/>
    <property type="match status" value="1"/>
</dbReference>
<dbReference type="InterPro" id="IPR050091">
    <property type="entry name" value="PKS_NRPS_Biosynth_Enz"/>
</dbReference>
<comment type="caution">
    <text evidence="11">The sequence shown here is derived from an EMBL/GenBank/DDBJ whole genome shotgun (WGS) entry which is preliminary data.</text>
</comment>
<sequence length="2959" mass="320793">MAISAESVVEALRAALLENERLREANERLAGPAAGRPSGGPRTDEPLAIVSMACRLPGGVETPGDLWRLVSRGEEAISGFPEDRGWPLGDLYDPEPGRPGRSYTRQGGFLRGGTEFDPAPFGISPREALAMDPQQRLLLECAWEAFERAGLPPSQVRGSRTGTFVGLMYHDYVPRLRSVPDELAGYVGSGNAGSVASGRVAYAFGLEGPAVTVDTACSSSLVALHWAARSLRDGECSMALVGGATFLSSPDVFVEFSRQRGLAPDGRCKSFAASADGVGWAEGVGLVLLERLSDARRLGHPVLAVVRGSAVNQDGASSGLTAPKGPAQQRVIREALANAGLSAGDVDVVEAHGTGTPLGDPIEAQAVLATYGRDRPAQAPVLLGSVKSNLGHTQAAAGIAGIMKMVLAMRHGVVPPTLHVDEPTPQVRWADGGVRVVTEPAAWPRRNGPRRAAVSSFGVSGTNAHVIVEEPSAVAGEAAAPDDPARGRVFDGALPWVLSAKTSGALRGQAARLLSFVEEGPEGSPLDIGRSLATTRATLDHRAVVFGGTGTELKEQLAGLAADDPVPGVVRGRADLGGRAAFVFPGQGAQWPGMGLGLLESSPVFAESMREVSAELERFVDWSLLEVLAAPEDAPGLDHVDVVQPALFAMMVSLAALWRSCGVAPAAVIGHSQGEIAAAHVAGILSLPDAVRVVALRSKALRALAGRGGMLSVGLPADIVAEHGRAWNGRLGIAAVNGPSSVVVSGEPGALDELSARYVRENVRVRRIPVDYASHSAHVEGIRDELHDLLAAVRPEEAAVPFYSTVESRWVDGTSFDAGYWYRNLRETAHFHEGTRALAERGVDAFIEVSPHPVLAPSIQETLEGDGRAAAVLGSLRRDQGGPRRFLTSLAEAHVRGVPVDWPAMFAGTGARRIELPTYAFQRRRFWLNAPDLGAAPEPLTSVEPDGDEDGSLRRDLLAMAPDERAARVLELVRSAVVSVLGYATPEPVGTRSALLDLGLESMTALELRNRINTALATALPTTAAFDHPTVAELAERVTAELSGEAACEDGRSEAHCRDLLDVAADRRESGDHGRVPLSFHQQRLWALSRMAPDSPAYNVALILELRGALRADLLHTAINEVVRRHDALRTVFPSEAGEPWQAVLESLEIPLPVVDLEGLDAAAREAGLDRLAQNEARRLFDLESGPLLRVKLVRMGPDRHELVLNMHHIITDAWSGNIIVKEALRIYRALDAGEEPELPEPPVQYGDFTLWERERLSGAVYDEKLAYWRGRLGMNQSGLELPADRERPPVQTFQGGSLRFELPGDLVADLRSLGTEHGATLFMTCVAALNVVLRRYTGSDDVVIGTPAASRHHTAIENLVGFFVNTVVLKTELGDDPTFAELVGRVGEIARGAYANQDFPFELLVSELLPDRGMSMNPLFQVCFAMQPVMGELLRDEPMLGHAREVRNGTAKFDLWISLTERADGGFGGEVEYNTDIFERRTAERIVRSYETVLRAVVDAADHPVSALPVLAPADSELVLVEWNRTERDFGAAAGRALHRLVEDQADAAPDAVAVLAADAVELTFGDLDRRANRLAHRLRGMGVAAGTPVAVHLERSWELVVAALAVLKAGGTYVPIDAACPPERVTAIVAHACAPAVVTREVLAEAASEPATRPDCATDGDHPAYLIYSPDPCVRPEAVPVAHRDAVNRLLWMQDRFRLGAGDRVLQQSPVGSDASVWEIFWPLLAGVPTVLAKPGAVHAVPLLASLVRDREITTMHFVPSMLRLFLDRAEAGAPTPLRRVLVSGERLPHSESRRFRALFPDVELHALYTPVRGVGIALHRPCQDDEDTTVVPLGQPIANTCGYVLDEHRNPVPVGAVGELYLGGPHAGSHLIRTGDLARYLPDGTLVHEGRAQIPAGDGDAEREQAASGTRVQAFAAAPAAAAQEPRDDARLTADRVAEWQEVFDTTYSGTPAAHGDDFNIVGWDSSYTGEPIPAEEMRVWVEGTVRRLLGYRPRRVLEIGCGTGLLLSRVAPGTEYYCGTDVSDAALSYVEDRILGDLPDSTRVKLVHCQGNDFEALDRAVEGEEPFDLVVINSVAQYFPDAGYLREVVAGAVARVRTPGGTVFLGDLRSLPLLETFHTEAELRRADRPATVADLGTRVRRRIDQEQELVVDPRFFAVLRQEMPAVSRGEVMLRRGWRHNELTRYRYDVALHVGGDPVAAPDPRWLDWAAGDITLDGVRSLLAESPDALVVDRVPNARLASVNAWREAIGAADGAETLPQPEEDGGGIEPDQWWQLAEELGYQAGVGWTEPYERGDYRVVFRRPGSAWRPDWLEPPAEGTGDSIRGLANHPLLAQASRRLTAEIAVFLRERLPEYMIPSALVVLPELPVDGNGKLARAALPPPSDVARMETADGYVAPRTQVEHDLAAIWAEVLGVERVGVTSTFFALGGDSLLVIRMVTRAASKGIELTPQDVFQNKTIADLAELAATRVAEGGTTARMAERFVDEELLERMRQLYADAERAYPATGTQQHILYRARTTGESGANVVHHRFRIEAPDFSPEALRKAWQHAIDQFGALRTSYVWNDGDPVQVVRASAPLVFEEFDWRPVPPAEQQRRLHAHIVRQREEGFDPESTPQMRVALFRLGDQAYEYLYMFNLAEHDGWSYMIILRALLDAYEAVLAGRDPVPVPDSPAYGEFCAAQRTRDMTAAEDFWRAELDGLSLPSPVITSAPEDGARSALPYLQESTVVPPEVTTKLTELARRNNLTAYTLFQGMWAALLSSMTASPEPVFGTVFSGRATADDGTLTGDVESAIGQFFNILPVRFAVRPELPLPVMLAGLQRKVSEIARYEYMPPERLYELAGVPQSGFLFESYIVNETFPELAGNFERFGNVLAATPIEFVNQTDHPLRIEFAFLDDSLMINMNHYADRFPEGRVAEYLDRLDLLLRIAAERPEHSVGDLLAELDRRCRRGEPA</sequence>
<dbReference type="InterPro" id="IPR042099">
    <property type="entry name" value="ANL_N_sf"/>
</dbReference>
<evidence type="ECO:0000259" key="10">
    <source>
        <dbReference type="PROSITE" id="PS52004"/>
    </source>
</evidence>
<dbReference type="InterPro" id="IPR023213">
    <property type="entry name" value="CAT-like_dom_sf"/>
</dbReference>
<dbReference type="OrthoDB" id="4537517at2"/>
<dbReference type="Gene3D" id="3.30.559.30">
    <property type="entry name" value="Nonribosomal peptide synthetase, condensation domain"/>
    <property type="match status" value="2"/>
</dbReference>
<dbReference type="Gene3D" id="3.40.50.12780">
    <property type="entry name" value="N-terminal domain of ligase-like"/>
    <property type="match status" value="1"/>
</dbReference>
<dbReference type="SUPFAM" id="SSF53335">
    <property type="entry name" value="S-adenosyl-L-methionine-dependent methyltransferases"/>
    <property type="match status" value="1"/>
</dbReference>
<dbReference type="FunFam" id="3.40.366.10:FF:000002">
    <property type="entry name" value="Probable polyketide synthase 2"/>
    <property type="match status" value="1"/>
</dbReference>
<evidence type="ECO:0000256" key="1">
    <source>
        <dbReference type="ARBA" id="ARBA00001957"/>
    </source>
</evidence>
<dbReference type="GO" id="GO:0004315">
    <property type="term" value="F:3-oxoacyl-[acyl-carrier-protein] synthase activity"/>
    <property type="evidence" value="ECO:0007669"/>
    <property type="project" value="InterPro"/>
</dbReference>
<keyword evidence="6" id="KW-0045">Antibiotic biosynthesis</keyword>
<dbReference type="PROSITE" id="PS00606">
    <property type="entry name" value="KS3_1"/>
    <property type="match status" value="1"/>
</dbReference>
<keyword evidence="12" id="KW-1185">Reference proteome</keyword>
<evidence type="ECO:0000313" key="11">
    <source>
        <dbReference type="EMBL" id="MQY05075.1"/>
    </source>
</evidence>
<dbReference type="EC" id="6.1.1.13" evidence="11"/>
<dbReference type="SUPFAM" id="SSF47336">
    <property type="entry name" value="ACP-like"/>
    <property type="match status" value="2"/>
</dbReference>
<evidence type="ECO:0000313" key="12">
    <source>
        <dbReference type="Proteomes" id="UP000487268"/>
    </source>
</evidence>
<dbReference type="InterPro" id="IPR018201">
    <property type="entry name" value="Ketoacyl_synth_AS"/>
</dbReference>
<dbReference type="FunFam" id="3.40.47.10:FF:000019">
    <property type="entry name" value="Polyketide synthase type I"/>
    <property type="match status" value="1"/>
</dbReference>
<evidence type="ECO:0000256" key="7">
    <source>
        <dbReference type="ARBA" id="ARBA00023268"/>
    </source>
</evidence>
<dbReference type="Pfam" id="PF00109">
    <property type="entry name" value="ketoacyl-synt"/>
    <property type="match status" value="1"/>
</dbReference>
<dbReference type="InterPro" id="IPR016039">
    <property type="entry name" value="Thiolase-like"/>
</dbReference>
<dbReference type="InterPro" id="IPR029063">
    <property type="entry name" value="SAM-dependent_MTases_sf"/>
</dbReference>
<dbReference type="CDD" id="cd00833">
    <property type="entry name" value="PKS"/>
    <property type="match status" value="1"/>
</dbReference>
<reference evidence="11 12" key="1">
    <citation type="submission" date="2019-10" db="EMBL/GenBank/DDBJ databases">
        <title>Actinomadura rubteroloni sp. nov. and Actinomadura macrotermitis sp. nov., isolated from the gut of fungus growing-termite Macrotermes natalensis.</title>
        <authorList>
            <person name="Benndorf R."/>
            <person name="Martin K."/>
            <person name="Kuefner M."/>
            <person name="De Beer W."/>
            <person name="Kaster A.-K."/>
            <person name="Vollmers J."/>
            <person name="Poulsen M."/>
            <person name="Beemelmanns C."/>
        </authorList>
    </citation>
    <scope>NUCLEOTIDE SEQUENCE [LARGE SCALE GENOMIC DNA]</scope>
    <source>
        <strain evidence="11 12">RB68</strain>
    </source>
</reference>
<comment type="cofactor">
    <cofactor evidence="1">
        <name>pantetheine 4'-phosphate</name>
        <dbReference type="ChEBI" id="CHEBI:47942"/>
    </cofactor>
</comment>
<dbReference type="RefSeq" id="WP_153533194.1">
    <property type="nucleotide sequence ID" value="NZ_WEGH01000002.1"/>
</dbReference>
<dbReference type="PANTHER" id="PTHR43775:SF51">
    <property type="entry name" value="INACTIVE PHENOLPHTHIOCEROL SYNTHESIS POLYKETIDE SYNTHASE TYPE I PKS1-RELATED"/>
    <property type="match status" value="1"/>
</dbReference>
<dbReference type="InterPro" id="IPR036736">
    <property type="entry name" value="ACP-like_sf"/>
</dbReference>
<evidence type="ECO:0000256" key="8">
    <source>
        <dbReference type="ARBA" id="ARBA00023315"/>
    </source>
</evidence>
<dbReference type="GO" id="GO:0006633">
    <property type="term" value="P:fatty acid biosynthetic process"/>
    <property type="evidence" value="ECO:0007669"/>
    <property type="project" value="InterPro"/>
</dbReference>
<dbReference type="PROSITE" id="PS50075">
    <property type="entry name" value="CARRIER"/>
    <property type="match status" value="2"/>
</dbReference>
<gene>
    <name evidence="11" type="primary">dltA_3</name>
    <name evidence="11" type="ORF">ACRB68_31380</name>
</gene>
<dbReference type="PROSITE" id="PS00012">
    <property type="entry name" value="PHOSPHOPANTETHEINE"/>
    <property type="match status" value="2"/>
</dbReference>
<evidence type="ECO:0000256" key="5">
    <source>
        <dbReference type="ARBA" id="ARBA00022737"/>
    </source>
</evidence>
<evidence type="ECO:0000259" key="9">
    <source>
        <dbReference type="PROSITE" id="PS50075"/>
    </source>
</evidence>
<dbReference type="CDD" id="cd19531">
    <property type="entry name" value="LCL_NRPS-like"/>
    <property type="match status" value="1"/>
</dbReference>
<keyword evidence="11" id="KW-0436">Ligase</keyword>
<dbReference type="InterPro" id="IPR001242">
    <property type="entry name" value="Condensation_dom"/>
</dbReference>
<dbReference type="FunFam" id="3.30.559.10:FF:000012">
    <property type="entry name" value="Non-ribosomal peptide synthetase"/>
    <property type="match status" value="1"/>
</dbReference>
<dbReference type="Pfam" id="PF00550">
    <property type="entry name" value="PP-binding"/>
    <property type="match status" value="2"/>
</dbReference>
<dbReference type="Gene3D" id="3.30.70.3290">
    <property type="match status" value="1"/>
</dbReference>
<dbReference type="InterPro" id="IPR016035">
    <property type="entry name" value="Acyl_Trfase/lysoPLipase"/>
</dbReference>
<dbReference type="Proteomes" id="UP000487268">
    <property type="component" value="Unassembled WGS sequence"/>
</dbReference>
<dbReference type="InterPro" id="IPR009081">
    <property type="entry name" value="PP-bd_ACP"/>
</dbReference>
<keyword evidence="8" id="KW-0012">Acyltransferase</keyword>
<name>A0A7K0BV42_9ACTN</name>
<dbReference type="PROSITE" id="PS52004">
    <property type="entry name" value="KS3_2"/>
    <property type="match status" value="1"/>
</dbReference>
<dbReference type="InterPro" id="IPR045851">
    <property type="entry name" value="AMP-bd_C_sf"/>
</dbReference>
<evidence type="ECO:0000256" key="6">
    <source>
        <dbReference type="ARBA" id="ARBA00023194"/>
    </source>
</evidence>
<dbReference type="InterPro" id="IPR020806">
    <property type="entry name" value="PKS_PP-bd"/>
</dbReference>
<feature type="domain" description="Carrier" evidence="9">
    <location>
        <begin position="2401"/>
        <end position="2475"/>
    </location>
</feature>
<dbReference type="SUPFAM" id="SSF55048">
    <property type="entry name" value="Probable ACP-binding domain of malonyl-CoA ACP transacylase"/>
    <property type="match status" value="1"/>
</dbReference>
<feature type="domain" description="Carrier" evidence="9">
    <location>
        <begin position="967"/>
        <end position="1042"/>
    </location>
</feature>
<dbReference type="Gene3D" id="3.30.559.10">
    <property type="entry name" value="Chloramphenicol acetyltransferase-like domain"/>
    <property type="match status" value="2"/>
</dbReference>